<dbReference type="GO" id="GO:0005524">
    <property type="term" value="F:ATP binding"/>
    <property type="evidence" value="ECO:0007669"/>
    <property type="project" value="UniProtKB-KW"/>
</dbReference>
<dbReference type="SUPFAM" id="SSF55874">
    <property type="entry name" value="ATPase domain of HSP90 chaperone/DNA topoisomerase II/histidine kinase"/>
    <property type="match status" value="1"/>
</dbReference>
<dbReference type="Gene3D" id="1.10.287.130">
    <property type="match status" value="1"/>
</dbReference>
<keyword evidence="4" id="KW-0808">Transferase</keyword>
<dbReference type="GO" id="GO:0000155">
    <property type="term" value="F:phosphorelay sensor kinase activity"/>
    <property type="evidence" value="ECO:0007669"/>
    <property type="project" value="InterPro"/>
</dbReference>
<dbReference type="Pfam" id="PF02518">
    <property type="entry name" value="HATPase_c"/>
    <property type="match status" value="1"/>
</dbReference>
<dbReference type="InterPro" id="IPR003018">
    <property type="entry name" value="GAF"/>
</dbReference>
<dbReference type="PRINTS" id="PR00344">
    <property type="entry name" value="BCTRLSENSOR"/>
</dbReference>
<evidence type="ECO:0000256" key="9">
    <source>
        <dbReference type="SAM" id="Phobius"/>
    </source>
</evidence>
<dbReference type="SMART" id="SM00388">
    <property type="entry name" value="HisKA"/>
    <property type="match status" value="1"/>
</dbReference>
<keyword evidence="9" id="KW-0812">Transmembrane</keyword>
<dbReference type="PANTHER" id="PTHR43065">
    <property type="entry name" value="SENSOR HISTIDINE KINASE"/>
    <property type="match status" value="1"/>
</dbReference>
<sequence>MVLRDVAHMKSLLMALTLPFPFGGFNRVPGLDPSLIALLLGIVCLFLVILIFFLVRRYRSLLLEFESERTHSESLHSELSRQIVYMQKLIEIGESVSGGMDYSTIGERAVMEAIKLVDADSGALWIFDNRGRVFIQKYEGTKRGVLYQHQEVLRHIIMDRIPADRPAFLLGHEEMREMGLLDVFSAIHPGSIAAVPIFREEIPSALLILVRFSDKDDFTADDLKLLGSLLNHVSLALMNCELFEKNKRRLKELSLLLKISTGEYAGRFPDTVMERITRLLDELVSLKDAMLLERVGDSNQFRLRPKEDSDSGETVPQLVTLDEEETLEVETEPQRLLTETKYLDRFAAFLPPDADSQMLIFPIVVDEHLAGFYLGNAEEAFAASADSWLSTYLTMRQALSLLQHTRSFLQSSQLALLGEIVASIAHSIRTPLTTLKSFSQMLLESYDDPEFRQTFVGVLREETDRLTGLTTEILGMTGNTRLQPQESSVNQIVERTLLLLKKDLSSSHIEVKRDLAQDVTPVSCDSNRIRELLLNIAVNAIQAMEGGGALTIRTELVEDGAFVRISICDTGKGIPESVHNRVFDPFFTTKERGTGIGLMIARRIVDQHRGRIDFESIPGKGTSFFIDLPVSQAGDKLPSPPDVRIPIG</sequence>
<dbReference type="EC" id="2.7.13.3" evidence="2"/>
<dbReference type="CDD" id="cd00082">
    <property type="entry name" value="HisKA"/>
    <property type="match status" value="1"/>
</dbReference>
<evidence type="ECO:0000256" key="4">
    <source>
        <dbReference type="ARBA" id="ARBA00022679"/>
    </source>
</evidence>
<evidence type="ECO:0000313" key="12">
    <source>
        <dbReference type="Proteomes" id="UP000285961"/>
    </source>
</evidence>
<dbReference type="EMBL" id="QZKI01000139">
    <property type="protein sequence ID" value="RJP64472.1"/>
    <property type="molecule type" value="Genomic_DNA"/>
</dbReference>
<keyword evidence="3" id="KW-0597">Phosphoprotein</keyword>
<evidence type="ECO:0000256" key="6">
    <source>
        <dbReference type="ARBA" id="ARBA00022777"/>
    </source>
</evidence>
<dbReference type="SUPFAM" id="SSF47384">
    <property type="entry name" value="Homodimeric domain of signal transducing histidine kinase"/>
    <property type="match status" value="1"/>
</dbReference>
<dbReference type="AlphaFoldDB" id="A0A419EP18"/>
<dbReference type="InterPro" id="IPR005467">
    <property type="entry name" value="His_kinase_dom"/>
</dbReference>
<evidence type="ECO:0000256" key="3">
    <source>
        <dbReference type="ARBA" id="ARBA00022553"/>
    </source>
</evidence>
<comment type="caution">
    <text evidence="11">The sequence shown here is derived from an EMBL/GenBank/DDBJ whole genome shotgun (WGS) entry which is preliminary data.</text>
</comment>
<dbReference type="PANTHER" id="PTHR43065:SF10">
    <property type="entry name" value="PEROXIDE STRESS-ACTIVATED HISTIDINE KINASE MAK3"/>
    <property type="match status" value="1"/>
</dbReference>
<gene>
    <name evidence="11" type="ORF">C4532_19150</name>
</gene>
<dbReference type="Pfam" id="PF00512">
    <property type="entry name" value="HisKA"/>
    <property type="match status" value="1"/>
</dbReference>
<dbReference type="SUPFAM" id="SSF55781">
    <property type="entry name" value="GAF domain-like"/>
    <property type="match status" value="1"/>
</dbReference>
<keyword evidence="9" id="KW-1133">Transmembrane helix</keyword>
<evidence type="ECO:0000256" key="8">
    <source>
        <dbReference type="ARBA" id="ARBA00023012"/>
    </source>
</evidence>
<accession>A0A419EP18</accession>
<dbReference type="Gene3D" id="3.30.450.40">
    <property type="match status" value="1"/>
</dbReference>
<evidence type="ECO:0000313" key="11">
    <source>
        <dbReference type="EMBL" id="RJP64472.1"/>
    </source>
</evidence>
<organism evidence="11 12">
    <name type="scientific">Candidatus Abyssobacteria bacterium SURF_17</name>
    <dbReference type="NCBI Taxonomy" id="2093361"/>
    <lineage>
        <taxon>Bacteria</taxon>
        <taxon>Pseudomonadati</taxon>
        <taxon>Candidatus Hydrogenedentota</taxon>
        <taxon>Candidatus Abyssobacteria</taxon>
    </lineage>
</organism>
<dbReference type="InterPro" id="IPR036097">
    <property type="entry name" value="HisK_dim/P_sf"/>
</dbReference>
<keyword evidence="6" id="KW-0418">Kinase</keyword>
<keyword evidence="9" id="KW-0472">Membrane</keyword>
<evidence type="ECO:0000259" key="10">
    <source>
        <dbReference type="PROSITE" id="PS50109"/>
    </source>
</evidence>
<dbReference type="PROSITE" id="PS50109">
    <property type="entry name" value="HIS_KIN"/>
    <property type="match status" value="1"/>
</dbReference>
<proteinExistence type="predicted"/>
<dbReference type="InterPro" id="IPR004358">
    <property type="entry name" value="Sig_transdc_His_kin-like_C"/>
</dbReference>
<keyword evidence="7" id="KW-0067">ATP-binding</keyword>
<reference evidence="11 12" key="1">
    <citation type="journal article" date="2017" name="ISME J.">
        <title>Energy and carbon metabolisms in a deep terrestrial subsurface fluid microbial community.</title>
        <authorList>
            <person name="Momper L."/>
            <person name="Jungbluth S.P."/>
            <person name="Lee M.D."/>
            <person name="Amend J.P."/>
        </authorList>
    </citation>
    <scope>NUCLEOTIDE SEQUENCE [LARGE SCALE GENOMIC DNA]</scope>
    <source>
        <strain evidence="11">SURF_17</strain>
    </source>
</reference>
<protein>
    <recommendedName>
        <fullName evidence="2">histidine kinase</fullName>
        <ecNumber evidence="2">2.7.13.3</ecNumber>
    </recommendedName>
</protein>
<comment type="catalytic activity">
    <reaction evidence="1">
        <text>ATP + protein L-histidine = ADP + protein N-phospho-L-histidine.</text>
        <dbReference type="EC" id="2.7.13.3"/>
    </reaction>
</comment>
<keyword evidence="5" id="KW-0547">Nucleotide-binding</keyword>
<evidence type="ECO:0000256" key="5">
    <source>
        <dbReference type="ARBA" id="ARBA00022741"/>
    </source>
</evidence>
<feature type="transmembrane region" description="Helical" evidence="9">
    <location>
        <begin position="35"/>
        <end position="55"/>
    </location>
</feature>
<dbReference type="SMART" id="SM00387">
    <property type="entry name" value="HATPase_c"/>
    <property type="match status" value="1"/>
</dbReference>
<feature type="domain" description="Histidine kinase" evidence="10">
    <location>
        <begin position="423"/>
        <end position="632"/>
    </location>
</feature>
<keyword evidence="8" id="KW-0902">Two-component regulatory system</keyword>
<dbReference type="InterPro" id="IPR036890">
    <property type="entry name" value="HATPase_C_sf"/>
</dbReference>
<dbReference type="InterPro" id="IPR029016">
    <property type="entry name" value="GAF-like_dom_sf"/>
</dbReference>
<dbReference type="SMART" id="SM00065">
    <property type="entry name" value="GAF"/>
    <property type="match status" value="1"/>
</dbReference>
<evidence type="ECO:0000256" key="2">
    <source>
        <dbReference type="ARBA" id="ARBA00012438"/>
    </source>
</evidence>
<dbReference type="InterPro" id="IPR003661">
    <property type="entry name" value="HisK_dim/P_dom"/>
</dbReference>
<dbReference type="Pfam" id="PF01590">
    <property type="entry name" value="GAF"/>
    <property type="match status" value="1"/>
</dbReference>
<dbReference type="InterPro" id="IPR003594">
    <property type="entry name" value="HATPase_dom"/>
</dbReference>
<evidence type="ECO:0000256" key="7">
    <source>
        <dbReference type="ARBA" id="ARBA00022840"/>
    </source>
</evidence>
<evidence type="ECO:0000256" key="1">
    <source>
        <dbReference type="ARBA" id="ARBA00000085"/>
    </source>
</evidence>
<dbReference type="Gene3D" id="3.30.565.10">
    <property type="entry name" value="Histidine kinase-like ATPase, C-terminal domain"/>
    <property type="match status" value="1"/>
</dbReference>
<dbReference type="Proteomes" id="UP000285961">
    <property type="component" value="Unassembled WGS sequence"/>
</dbReference>
<name>A0A419EP18_9BACT</name>